<dbReference type="Pfam" id="PF21904">
    <property type="entry name" value="CAND6-7_N"/>
    <property type="match status" value="1"/>
</dbReference>
<evidence type="ECO:0000313" key="4">
    <source>
        <dbReference type="EMBL" id="CAI9289633.1"/>
    </source>
</evidence>
<reference evidence="4" key="1">
    <citation type="submission" date="2023-04" db="EMBL/GenBank/DDBJ databases">
        <authorList>
            <person name="Vijverberg K."/>
            <person name="Xiong W."/>
            <person name="Schranz E."/>
        </authorList>
    </citation>
    <scope>NUCLEOTIDE SEQUENCE</scope>
</reference>
<dbReference type="PANTHER" id="PTHR21229:SF2">
    <property type="entry name" value="RE59932P"/>
    <property type="match status" value="1"/>
</dbReference>
<dbReference type="GO" id="GO:0016020">
    <property type="term" value="C:membrane"/>
    <property type="evidence" value="ECO:0007669"/>
    <property type="project" value="InterPro"/>
</dbReference>
<evidence type="ECO:0000256" key="2">
    <source>
        <dbReference type="SAM" id="SignalP"/>
    </source>
</evidence>
<protein>
    <recommendedName>
        <fullName evidence="3">CAND6/7 N-terminal domain-containing protein</fullName>
    </recommendedName>
</protein>
<evidence type="ECO:0000256" key="1">
    <source>
        <dbReference type="SAM" id="Phobius"/>
    </source>
</evidence>
<dbReference type="AlphaFoldDB" id="A0AA36EBA7"/>
<feature type="chain" id="PRO_5041387434" description="CAND6/7 N-terminal domain-containing protein" evidence="2">
    <location>
        <begin position="22"/>
        <end position="367"/>
    </location>
</feature>
<sequence>MRVLGILLIAVLLLFTSPSTAEIQSRNIRWNDKYLILFEEFEFTNTGFVSVAISNVSVISPYDFDPSRIGFFLVQLDLKELALQLFNRKFCVMNSRLISPLFTFQNLSCPYSSFNITYPTPYPNMLSLYYANCNDKTYVTMDVRTELYNTVNDTTKIYLSLTQLPSFYFKFSLVYLFFLGFWIFLCFKNKKSIREVDLLMGGLLVVSVLLLISKYMEKHYVEVTGTPHGWDTMVYTLQFFRIVFLFAVITLNSPRWSCLDAEEVFVMLFCLGIFLLLTSLSYLPSLIIGDDTSSEEWIPFCLEMMMRIFEFGSVLDVLFNCGYGIFVLLEDSYFCSEGLFSRLRKMIEYFVLEAKDEENKHDSYRGW</sequence>
<keyword evidence="1" id="KW-0472">Membrane</keyword>
<feature type="transmembrane region" description="Helical" evidence="1">
    <location>
        <begin position="196"/>
        <end position="213"/>
    </location>
</feature>
<feature type="transmembrane region" description="Helical" evidence="1">
    <location>
        <begin position="167"/>
        <end position="187"/>
    </location>
</feature>
<dbReference type="Proteomes" id="UP001177003">
    <property type="component" value="Chromosome 6"/>
</dbReference>
<gene>
    <name evidence="4" type="ORF">LSALG_LOCUS28861</name>
</gene>
<keyword evidence="1" id="KW-0812">Transmembrane</keyword>
<evidence type="ECO:0000259" key="3">
    <source>
        <dbReference type="Pfam" id="PF21904"/>
    </source>
</evidence>
<organism evidence="4 5">
    <name type="scientific">Lactuca saligna</name>
    <name type="common">Willowleaf lettuce</name>
    <dbReference type="NCBI Taxonomy" id="75948"/>
    <lineage>
        <taxon>Eukaryota</taxon>
        <taxon>Viridiplantae</taxon>
        <taxon>Streptophyta</taxon>
        <taxon>Embryophyta</taxon>
        <taxon>Tracheophyta</taxon>
        <taxon>Spermatophyta</taxon>
        <taxon>Magnoliopsida</taxon>
        <taxon>eudicotyledons</taxon>
        <taxon>Gunneridae</taxon>
        <taxon>Pentapetalae</taxon>
        <taxon>asterids</taxon>
        <taxon>campanulids</taxon>
        <taxon>Asterales</taxon>
        <taxon>Asteraceae</taxon>
        <taxon>Cichorioideae</taxon>
        <taxon>Cichorieae</taxon>
        <taxon>Lactucinae</taxon>
        <taxon>Lactuca</taxon>
    </lineage>
</organism>
<dbReference type="InterPro" id="IPR009637">
    <property type="entry name" value="GPR107/GPR108-like"/>
</dbReference>
<feature type="transmembrane region" description="Helical" evidence="1">
    <location>
        <begin position="264"/>
        <end position="288"/>
    </location>
</feature>
<name>A0AA36EBA7_LACSI</name>
<feature type="transmembrane region" description="Helical" evidence="1">
    <location>
        <begin position="308"/>
        <end position="329"/>
    </location>
</feature>
<proteinExistence type="predicted"/>
<accession>A0AA36EBA7</accession>
<keyword evidence="2" id="KW-0732">Signal</keyword>
<dbReference type="InterPro" id="IPR054103">
    <property type="entry name" value="CAND6-7_N"/>
</dbReference>
<feature type="domain" description="CAND6/7 N-terminal" evidence="3">
    <location>
        <begin position="28"/>
        <end position="149"/>
    </location>
</feature>
<dbReference type="GO" id="GO:0005794">
    <property type="term" value="C:Golgi apparatus"/>
    <property type="evidence" value="ECO:0007669"/>
    <property type="project" value="TreeGrafter"/>
</dbReference>
<dbReference type="EMBL" id="OX465082">
    <property type="protein sequence ID" value="CAI9289633.1"/>
    <property type="molecule type" value="Genomic_DNA"/>
</dbReference>
<keyword evidence="1" id="KW-1133">Transmembrane helix</keyword>
<feature type="signal peptide" evidence="2">
    <location>
        <begin position="1"/>
        <end position="21"/>
    </location>
</feature>
<feature type="transmembrane region" description="Helical" evidence="1">
    <location>
        <begin position="233"/>
        <end position="252"/>
    </location>
</feature>
<evidence type="ECO:0000313" key="5">
    <source>
        <dbReference type="Proteomes" id="UP001177003"/>
    </source>
</evidence>
<keyword evidence="5" id="KW-1185">Reference proteome</keyword>
<dbReference type="PANTHER" id="PTHR21229">
    <property type="entry name" value="LUNG SEVEN TRANSMEMBRANE RECEPTOR"/>
    <property type="match status" value="1"/>
</dbReference>